<sequence>MNFYHHVVGILSSIPRQTRWRIFMRVQLILISIFILLAQLQATDLRAQRVTLHVKGQNLQQVLKEVRKQTGYDFVYSPETLNANAQPVTIAANNTPVADLLKQLFAAQSRLQYTVDQNTVVVRVKKEPNPTGTIEMRRYQDAETKEWIIEGRVIDIETKEPIEGVTIRLKEDNLTTQSDRNGNFRIIYLRK</sequence>
<dbReference type="Gene3D" id="2.60.40.1120">
    <property type="entry name" value="Carboxypeptidase-like, regulatory domain"/>
    <property type="match status" value="1"/>
</dbReference>
<dbReference type="EMBL" id="SNYV01000011">
    <property type="protein sequence ID" value="TDQ79268.1"/>
    <property type="molecule type" value="Genomic_DNA"/>
</dbReference>
<proteinExistence type="predicted"/>
<reference evidence="1 2" key="1">
    <citation type="submission" date="2019-03" db="EMBL/GenBank/DDBJ databases">
        <title>Genomic Encyclopedia of Archaeal and Bacterial Type Strains, Phase II (KMG-II): from individual species to whole genera.</title>
        <authorList>
            <person name="Goeker M."/>
        </authorList>
    </citation>
    <scope>NUCLEOTIDE SEQUENCE [LARGE SCALE GENOMIC DNA]</scope>
    <source>
        <strain evidence="1 2">DSM 28353</strain>
    </source>
</reference>
<dbReference type="RefSeq" id="WP_133583069.1">
    <property type="nucleotide sequence ID" value="NZ_SNYV01000011.1"/>
</dbReference>
<evidence type="ECO:0000313" key="2">
    <source>
        <dbReference type="Proteomes" id="UP000295292"/>
    </source>
</evidence>
<dbReference type="Gene3D" id="3.55.50.30">
    <property type="match status" value="1"/>
</dbReference>
<dbReference type="OrthoDB" id="772407at2"/>
<dbReference type="AlphaFoldDB" id="A0A4R6WKG9"/>
<name>A0A4R6WKG9_9SPHI</name>
<dbReference type="Proteomes" id="UP000295292">
    <property type="component" value="Unassembled WGS sequence"/>
</dbReference>
<keyword evidence="1" id="KW-0645">Protease</keyword>
<dbReference type="Pfam" id="PF13715">
    <property type="entry name" value="CarbopepD_reg_2"/>
    <property type="match status" value="1"/>
</dbReference>
<evidence type="ECO:0000313" key="1">
    <source>
        <dbReference type="EMBL" id="TDQ79268.1"/>
    </source>
</evidence>
<keyword evidence="2" id="KW-1185">Reference proteome</keyword>
<organism evidence="1 2">
    <name type="scientific">Sphingobacterium yanglingense</name>
    <dbReference type="NCBI Taxonomy" id="1437280"/>
    <lineage>
        <taxon>Bacteria</taxon>
        <taxon>Pseudomonadati</taxon>
        <taxon>Bacteroidota</taxon>
        <taxon>Sphingobacteriia</taxon>
        <taxon>Sphingobacteriales</taxon>
        <taxon>Sphingobacteriaceae</taxon>
        <taxon>Sphingobacterium</taxon>
    </lineage>
</organism>
<comment type="caution">
    <text evidence="1">The sequence shown here is derived from an EMBL/GenBank/DDBJ whole genome shotgun (WGS) entry which is preliminary data.</text>
</comment>
<gene>
    <name evidence="1" type="ORF">CLV99_0702</name>
</gene>
<protein>
    <submittedName>
        <fullName evidence="1">Carboxypeptidase-like protein</fullName>
    </submittedName>
</protein>
<dbReference type="InterPro" id="IPR008969">
    <property type="entry name" value="CarboxyPept-like_regulatory"/>
</dbReference>
<accession>A0A4R6WKG9</accession>
<dbReference type="SUPFAM" id="SSF49464">
    <property type="entry name" value="Carboxypeptidase regulatory domain-like"/>
    <property type="match status" value="1"/>
</dbReference>
<keyword evidence="1" id="KW-0121">Carboxypeptidase</keyword>
<dbReference type="GO" id="GO:0004180">
    <property type="term" value="F:carboxypeptidase activity"/>
    <property type="evidence" value="ECO:0007669"/>
    <property type="project" value="UniProtKB-KW"/>
</dbReference>
<keyword evidence="1" id="KW-0378">Hydrolase</keyword>